<keyword evidence="2" id="KW-1185">Reference proteome</keyword>
<dbReference type="HOGENOM" id="CLU_038833_0_0_1"/>
<organism evidence="1 2">
    <name type="scientific">Agaricus bisporus var. burnettii (strain JB137-S8 / ATCC MYA-4627 / FGSC 10392)</name>
    <name type="common">White button mushroom</name>
    <dbReference type="NCBI Taxonomy" id="597362"/>
    <lineage>
        <taxon>Eukaryota</taxon>
        <taxon>Fungi</taxon>
        <taxon>Dikarya</taxon>
        <taxon>Basidiomycota</taxon>
        <taxon>Agaricomycotina</taxon>
        <taxon>Agaricomycetes</taxon>
        <taxon>Agaricomycetidae</taxon>
        <taxon>Agaricales</taxon>
        <taxon>Agaricineae</taxon>
        <taxon>Agaricaceae</taxon>
        <taxon>Agaricus</taxon>
    </lineage>
</organism>
<sequence length="394" mass="45503">MAGEIDPVPSLIRGSDPQFWTTFALHGMQGPYKSITSIPDYVSLLRHYYKHVGSAGLSIWIYDFNLVSELGVVLDQVTQVILEENPGKLKSFHREIQFTRLVELEFHWHCKISASPHVLFRDSPLLQRLSLNELGYSMPHTKLYIDNYDEQTWSPPPQVLFNMQLITKFGWLIHDEEDENADYDSWCIRLLTHFRFPNLRHLDWKAKAPSNLPSTRTFFTSMQRLEYLMFYPSLRSCISQYFHIFENLKILDVKLGWEAEYDEQWLQKLIITPGNEILFPLLQGLPHIISYLDATPCSVLIAILYSRRHGPLPQKSLEPDLDSLTLPPCVGSSAELEYHSRLVEFSYKSISPKESDEIDWASSSHYGALKNLVSEAKEVNGGLDHVQIKLVFES</sequence>
<name>K5WG09_AGABU</name>
<protein>
    <submittedName>
        <fullName evidence="1">Uncharacterized protein</fullName>
    </submittedName>
</protein>
<dbReference type="AlphaFoldDB" id="K5WG09"/>
<proteinExistence type="predicted"/>
<evidence type="ECO:0000313" key="1">
    <source>
        <dbReference type="EMBL" id="EKM74191.1"/>
    </source>
</evidence>
<gene>
    <name evidence="1" type="ORF">AGABI1DRAFT_133525</name>
</gene>
<accession>K5WG09</accession>
<dbReference type="GeneID" id="18827960"/>
<dbReference type="RefSeq" id="XP_007335170.1">
    <property type="nucleotide sequence ID" value="XM_007335108.1"/>
</dbReference>
<dbReference type="EMBL" id="JH971582">
    <property type="protein sequence ID" value="EKM74191.1"/>
    <property type="molecule type" value="Genomic_DNA"/>
</dbReference>
<dbReference type="KEGG" id="abp:AGABI1DRAFT133525"/>
<evidence type="ECO:0000313" key="2">
    <source>
        <dbReference type="Proteomes" id="UP000008493"/>
    </source>
</evidence>
<reference evidence="2" key="1">
    <citation type="journal article" date="2012" name="Proc. Natl. Acad. Sci. U.S.A.">
        <title>Genome sequence of the button mushroom Agaricus bisporus reveals mechanisms governing adaptation to a humic-rich ecological niche.</title>
        <authorList>
            <person name="Morin E."/>
            <person name="Kohler A."/>
            <person name="Baker A.R."/>
            <person name="Foulongne-Oriol M."/>
            <person name="Lombard V."/>
            <person name="Nagy L.G."/>
            <person name="Ohm R.A."/>
            <person name="Patyshakuliyeva A."/>
            <person name="Brun A."/>
            <person name="Aerts A.L."/>
            <person name="Bailey A.M."/>
            <person name="Billette C."/>
            <person name="Coutinho P.M."/>
            <person name="Deakin G."/>
            <person name="Doddapaneni H."/>
            <person name="Floudas D."/>
            <person name="Grimwood J."/>
            <person name="Hilden K."/>
            <person name="Kuees U."/>
            <person name="LaButti K.M."/>
            <person name="Lapidus A."/>
            <person name="Lindquist E.A."/>
            <person name="Lucas S.M."/>
            <person name="Murat C."/>
            <person name="Riley R.W."/>
            <person name="Salamov A.A."/>
            <person name="Schmutz J."/>
            <person name="Subramanian V."/>
            <person name="Woesten H.A.B."/>
            <person name="Xu J."/>
            <person name="Eastwood D.C."/>
            <person name="Foster G.D."/>
            <person name="Sonnenberg A.S."/>
            <person name="Cullen D."/>
            <person name="de Vries R.P."/>
            <person name="Lundell T."/>
            <person name="Hibbett D.S."/>
            <person name="Henrissat B."/>
            <person name="Burton K.S."/>
            <person name="Kerrigan R.W."/>
            <person name="Challen M.P."/>
            <person name="Grigoriev I.V."/>
            <person name="Martin F."/>
        </authorList>
    </citation>
    <scope>NUCLEOTIDE SEQUENCE [LARGE SCALE GENOMIC DNA]</scope>
    <source>
        <strain evidence="2">JB137-S8 / ATCC MYA-4627 / FGSC 10392</strain>
    </source>
</reference>
<dbReference type="OrthoDB" id="2882671at2759"/>
<dbReference type="OMA" id="YFHIFEN"/>
<dbReference type="Proteomes" id="UP000008493">
    <property type="component" value="Unassembled WGS sequence"/>
</dbReference>
<dbReference type="InParanoid" id="K5WG09"/>